<comment type="caution">
    <text evidence="14">The sequence shown here is derived from an EMBL/GenBank/DDBJ whole genome shotgun (WGS) entry which is preliminary data.</text>
</comment>
<dbReference type="GO" id="GO:0099402">
    <property type="term" value="P:plant organ development"/>
    <property type="evidence" value="ECO:0007669"/>
    <property type="project" value="UniProtKB-ARBA"/>
</dbReference>
<keyword evidence="5 11" id="KW-0812">Transmembrane</keyword>
<keyword evidence="10" id="KW-0325">Glycoprotein</keyword>
<keyword evidence="15" id="KW-1185">Reference proteome</keyword>
<protein>
    <recommendedName>
        <fullName evidence="13">Leucine-rich repeat-containing N-terminal plant-type domain-containing protein</fullName>
    </recommendedName>
</protein>
<comment type="similarity">
    <text evidence="2">Belongs to the RLP family.</text>
</comment>
<name>A0AAP0H4G5_9ASTR</name>
<evidence type="ECO:0000256" key="7">
    <source>
        <dbReference type="ARBA" id="ARBA00022737"/>
    </source>
</evidence>
<dbReference type="Pfam" id="PF12799">
    <property type="entry name" value="LRR_4"/>
    <property type="match status" value="1"/>
</dbReference>
<evidence type="ECO:0000259" key="13">
    <source>
        <dbReference type="Pfam" id="PF08263"/>
    </source>
</evidence>
<evidence type="ECO:0000256" key="5">
    <source>
        <dbReference type="ARBA" id="ARBA00022692"/>
    </source>
</evidence>
<dbReference type="GO" id="GO:0009653">
    <property type="term" value="P:anatomical structure morphogenesis"/>
    <property type="evidence" value="ECO:0007669"/>
    <property type="project" value="UniProtKB-ARBA"/>
</dbReference>
<feature type="chain" id="PRO_5043026687" description="Leucine-rich repeat-containing N-terminal plant-type domain-containing protein" evidence="12">
    <location>
        <begin position="23"/>
        <end position="925"/>
    </location>
</feature>
<feature type="transmembrane region" description="Helical" evidence="11">
    <location>
        <begin position="867"/>
        <end position="889"/>
    </location>
</feature>
<evidence type="ECO:0000256" key="1">
    <source>
        <dbReference type="ARBA" id="ARBA00004251"/>
    </source>
</evidence>
<dbReference type="FunFam" id="3.80.10.10:FF:000041">
    <property type="entry name" value="LRR receptor-like serine/threonine-protein kinase ERECTA"/>
    <property type="match status" value="1"/>
</dbReference>
<dbReference type="InterPro" id="IPR003591">
    <property type="entry name" value="Leu-rich_rpt_typical-subtyp"/>
</dbReference>
<dbReference type="InterPro" id="IPR025875">
    <property type="entry name" value="Leu-rich_rpt_4"/>
</dbReference>
<dbReference type="SMART" id="SM00365">
    <property type="entry name" value="LRR_SD22"/>
    <property type="match status" value="6"/>
</dbReference>
<reference evidence="14 15" key="1">
    <citation type="submission" date="2024-04" db="EMBL/GenBank/DDBJ databases">
        <title>The reference genome of an endangered Asteraceae, Deinandra increscens subsp. villosa, native to the Central Coast of California.</title>
        <authorList>
            <person name="Guilliams M."/>
            <person name="Hasenstab-Lehman K."/>
            <person name="Meyer R."/>
            <person name="Mcevoy S."/>
        </authorList>
    </citation>
    <scope>NUCLEOTIDE SEQUENCE [LARGE SCALE GENOMIC DNA]</scope>
    <source>
        <tissue evidence="14">Leaf</tissue>
    </source>
</reference>
<gene>
    <name evidence="14" type="ORF">SSX86_008958</name>
</gene>
<evidence type="ECO:0000256" key="9">
    <source>
        <dbReference type="ARBA" id="ARBA00023136"/>
    </source>
</evidence>
<proteinExistence type="inferred from homology"/>
<comment type="subcellular location">
    <subcellularLocation>
        <location evidence="1">Cell membrane</location>
        <topology evidence="1">Single-pass type I membrane protein</topology>
    </subcellularLocation>
</comment>
<evidence type="ECO:0000256" key="10">
    <source>
        <dbReference type="ARBA" id="ARBA00023180"/>
    </source>
</evidence>
<feature type="domain" description="Leucine-rich repeat-containing N-terminal plant-type" evidence="13">
    <location>
        <begin position="36"/>
        <end position="79"/>
    </location>
</feature>
<dbReference type="AlphaFoldDB" id="A0AAP0H4G5"/>
<keyword evidence="3" id="KW-1003">Cell membrane</keyword>
<dbReference type="InterPro" id="IPR013210">
    <property type="entry name" value="LRR_N_plant-typ"/>
</dbReference>
<dbReference type="FunFam" id="3.80.10.10:FF:000400">
    <property type="entry name" value="Nuclear pore complex protein NUP107"/>
    <property type="match status" value="1"/>
</dbReference>
<dbReference type="PRINTS" id="PR00019">
    <property type="entry name" value="LEURICHRPT"/>
</dbReference>
<organism evidence="14 15">
    <name type="scientific">Deinandra increscens subsp. villosa</name>
    <dbReference type="NCBI Taxonomy" id="3103831"/>
    <lineage>
        <taxon>Eukaryota</taxon>
        <taxon>Viridiplantae</taxon>
        <taxon>Streptophyta</taxon>
        <taxon>Embryophyta</taxon>
        <taxon>Tracheophyta</taxon>
        <taxon>Spermatophyta</taxon>
        <taxon>Magnoliopsida</taxon>
        <taxon>eudicotyledons</taxon>
        <taxon>Gunneridae</taxon>
        <taxon>Pentapetalae</taxon>
        <taxon>asterids</taxon>
        <taxon>campanulids</taxon>
        <taxon>Asterales</taxon>
        <taxon>Asteraceae</taxon>
        <taxon>Asteroideae</taxon>
        <taxon>Heliantheae alliance</taxon>
        <taxon>Madieae</taxon>
        <taxon>Madiinae</taxon>
        <taxon>Deinandra</taxon>
    </lineage>
</organism>
<evidence type="ECO:0000256" key="4">
    <source>
        <dbReference type="ARBA" id="ARBA00022614"/>
    </source>
</evidence>
<evidence type="ECO:0000256" key="12">
    <source>
        <dbReference type="SAM" id="SignalP"/>
    </source>
</evidence>
<dbReference type="PANTHER" id="PTHR48063:SF103">
    <property type="entry name" value="LEUCINE-RICH RECEPTOR-LIKE KINASE FAMILY PROTEIN"/>
    <property type="match status" value="1"/>
</dbReference>
<sequence>MRLVFLFISSLIVLAWFKTTTATSLHHHTSNYKCIDKERHALLHFKSYVHHDPGELLSTWTNDEEAIDDCCEWFGVTCNKQTGHVTTLDLRYGDLEGKISPSLLNLSYLNHLDLFGNYFNGTIPMFIGSMTQLRYLDLGRNDFSGIVPLEFGNLTNLQVLLLRNLRECTIENLDWLSHLSLLEDLEMSSISLAKVDNWVNVILSLKKLSTLRFDGCDLSHVVHPYSFPFVNSSSSSIVSLDLGNNNLNSSMFHWLFPLTSNKLEELDLSMNKLDEIPKYLQNLCSLTSLSFHFNSMPINFSDFLNNLSGCTSFALQKLDASSSQFKGSFSDEIQKFSSLVYLLVSNNHLTGTISEKVWQLPSLKKLDVSSNSLKGVIPEYIGNSKLLFIDLSNNLLEGVPFEAHMSNLSFVEEIDLSSCKLGPHFPKWVQALKNLSSIDISNTGISDTIPKEFWYMWPSGLTYLNLSSNNITGQLKDLLSNFNSNSESSTLDLSSNNFYGPIPNVSSTLQWLDLSKNKLNGEINFVCQIFDGSLFFLDLSHNSFTGQIPDCLWHFKELKLLSLGHNNLFGRIPTSIEYLINLEVLYLYNNSFSGELPLSLKSCTNLTFLELGANNFSGDVPAWIGEKLLELYALSLTSNNFFGTIPSQICHLVELQILDLSDNKLYGTIPSCLNNLTSMIQNNRFSSHQNVHYFNFSSGSEYVDHAMIKWQGRLREFGINLGLVKLINLSRNNLTGKIPNELTDLHDLIALDLSMNALIGEIPSKIGQMKELLILDLSRNNLSRSIPSSMSNMTLLNYLDVSYNNLSGRIPLGTQLQSFEPSRYIGNAGLCGLPMSKYCPGDKELEVPPVIDKSEDDGQDIDDLQRWFYIGGATGFAMGFVIVCGALLVNRHGRHTFFHFLDVLEDWVYVKVMLSVVKIQRVEHP</sequence>
<dbReference type="GO" id="GO:0051707">
    <property type="term" value="P:response to other organism"/>
    <property type="evidence" value="ECO:0007669"/>
    <property type="project" value="UniProtKB-ARBA"/>
</dbReference>
<keyword evidence="8 11" id="KW-1133">Transmembrane helix</keyword>
<dbReference type="Pfam" id="PF00560">
    <property type="entry name" value="LRR_1"/>
    <property type="match status" value="8"/>
</dbReference>
<dbReference type="Pfam" id="PF08263">
    <property type="entry name" value="LRRNT_2"/>
    <property type="match status" value="1"/>
</dbReference>
<evidence type="ECO:0000256" key="2">
    <source>
        <dbReference type="ARBA" id="ARBA00009592"/>
    </source>
</evidence>
<evidence type="ECO:0000256" key="6">
    <source>
        <dbReference type="ARBA" id="ARBA00022729"/>
    </source>
</evidence>
<keyword evidence="7" id="KW-0677">Repeat</keyword>
<dbReference type="FunFam" id="3.80.10.10:FF:000095">
    <property type="entry name" value="LRR receptor-like serine/threonine-protein kinase GSO1"/>
    <property type="match status" value="1"/>
</dbReference>
<evidence type="ECO:0000313" key="14">
    <source>
        <dbReference type="EMBL" id="KAK9072524.1"/>
    </source>
</evidence>
<keyword evidence="4" id="KW-0433">Leucine-rich repeat</keyword>
<dbReference type="InterPro" id="IPR032675">
    <property type="entry name" value="LRR_dom_sf"/>
</dbReference>
<dbReference type="InterPro" id="IPR001611">
    <property type="entry name" value="Leu-rich_rpt"/>
</dbReference>
<evidence type="ECO:0000256" key="3">
    <source>
        <dbReference type="ARBA" id="ARBA00022475"/>
    </source>
</evidence>
<dbReference type="PANTHER" id="PTHR48063">
    <property type="entry name" value="LRR RECEPTOR-LIKE KINASE"/>
    <property type="match status" value="1"/>
</dbReference>
<keyword evidence="6 12" id="KW-0732">Signal</keyword>
<evidence type="ECO:0000256" key="11">
    <source>
        <dbReference type="SAM" id="Phobius"/>
    </source>
</evidence>
<dbReference type="FunFam" id="3.80.10.10:FF:000111">
    <property type="entry name" value="LRR receptor-like serine/threonine-protein kinase ERECTA"/>
    <property type="match status" value="1"/>
</dbReference>
<accession>A0AAP0H4G5</accession>
<dbReference type="GO" id="GO:0005886">
    <property type="term" value="C:plasma membrane"/>
    <property type="evidence" value="ECO:0007669"/>
    <property type="project" value="UniProtKB-SubCell"/>
</dbReference>
<evidence type="ECO:0000313" key="15">
    <source>
        <dbReference type="Proteomes" id="UP001408789"/>
    </source>
</evidence>
<dbReference type="InterPro" id="IPR046956">
    <property type="entry name" value="RLP23-like"/>
</dbReference>
<dbReference type="PROSITE" id="PS51450">
    <property type="entry name" value="LRR"/>
    <property type="match status" value="1"/>
</dbReference>
<evidence type="ECO:0000256" key="8">
    <source>
        <dbReference type="ARBA" id="ARBA00022989"/>
    </source>
</evidence>
<dbReference type="SUPFAM" id="SSF52058">
    <property type="entry name" value="L domain-like"/>
    <property type="match status" value="3"/>
</dbReference>
<dbReference type="GO" id="GO:0006952">
    <property type="term" value="P:defense response"/>
    <property type="evidence" value="ECO:0007669"/>
    <property type="project" value="UniProtKB-ARBA"/>
</dbReference>
<dbReference type="SMART" id="SM00369">
    <property type="entry name" value="LRR_TYP"/>
    <property type="match status" value="6"/>
</dbReference>
<dbReference type="Proteomes" id="UP001408789">
    <property type="component" value="Unassembled WGS sequence"/>
</dbReference>
<feature type="signal peptide" evidence="12">
    <location>
        <begin position="1"/>
        <end position="22"/>
    </location>
</feature>
<dbReference type="Gene3D" id="3.80.10.10">
    <property type="entry name" value="Ribonuclease Inhibitor"/>
    <property type="match status" value="5"/>
</dbReference>
<keyword evidence="9 11" id="KW-0472">Membrane</keyword>
<dbReference type="EMBL" id="JBCNJP010000010">
    <property type="protein sequence ID" value="KAK9072524.1"/>
    <property type="molecule type" value="Genomic_DNA"/>
</dbReference>